<evidence type="ECO:0000256" key="1">
    <source>
        <dbReference type="ARBA" id="ARBA00005695"/>
    </source>
</evidence>
<dbReference type="InterPro" id="IPR039424">
    <property type="entry name" value="SBP_5"/>
</dbReference>
<comment type="similarity">
    <text evidence="1">Belongs to the bacterial solute-binding protein 5 family.</text>
</comment>
<dbReference type="GO" id="GO:0030288">
    <property type="term" value="C:outer membrane-bounded periplasmic space"/>
    <property type="evidence" value="ECO:0007669"/>
    <property type="project" value="UniProtKB-ARBA"/>
</dbReference>
<keyword evidence="2" id="KW-0813">Transport</keyword>
<evidence type="ECO:0000313" key="6">
    <source>
        <dbReference type="EMBL" id="TDP05630.1"/>
    </source>
</evidence>
<feature type="chain" id="PRO_5020881961" evidence="4">
    <location>
        <begin position="26"/>
        <end position="531"/>
    </location>
</feature>
<gene>
    <name evidence="6" type="ORF">DFR39_11055</name>
</gene>
<dbReference type="AlphaFoldDB" id="A0A4R6MUH0"/>
<dbReference type="PANTHER" id="PTHR30290:SF9">
    <property type="entry name" value="OLIGOPEPTIDE-BINDING PROTEIN APPA"/>
    <property type="match status" value="1"/>
</dbReference>
<dbReference type="SUPFAM" id="SSF53850">
    <property type="entry name" value="Periplasmic binding protein-like II"/>
    <property type="match status" value="1"/>
</dbReference>
<dbReference type="GO" id="GO:0015833">
    <property type="term" value="P:peptide transport"/>
    <property type="evidence" value="ECO:0007669"/>
    <property type="project" value="TreeGrafter"/>
</dbReference>
<dbReference type="Gene3D" id="3.90.76.10">
    <property type="entry name" value="Dipeptide-binding Protein, Domain 1"/>
    <property type="match status" value="1"/>
</dbReference>
<feature type="domain" description="Solute-binding protein family 5" evidence="5">
    <location>
        <begin position="68"/>
        <end position="444"/>
    </location>
</feature>
<proteinExistence type="inferred from homology"/>
<dbReference type="CDD" id="cd08498">
    <property type="entry name" value="PBP2_NikA_DppA_OppA_like_2"/>
    <property type="match status" value="1"/>
</dbReference>
<accession>A0A4R6MUH0</accession>
<dbReference type="PROSITE" id="PS51257">
    <property type="entry name" value="PROKAR_LIPOPROTEIN"/>
    <property type="match status" value="1"/>
</dbReference>
<keyword evidence="3 4" id="KW-0732">Signal</keyword>
<dbReference type="InterPro" id="IPR000914">
    <property type="entry name" value="SBP_5_dom"/>
</dbReference>
<dbReference type="Gene3D" id="3.10.105.10">
    <property type="entry name" value="Dipeptide-binding Protein, Domain 3"/>
    <property type="match status" value="1"/>
</dbReference>
<dbReference type="RefSeq" id="WP_133605165.1">
    <property type="nucleotide sequence ID" value="NZ_JAUFPJ010000011.1"/>
</dbReference>
<evidence type="ECO:0000259" key="5">
    <source>
        <dbReference type="Pfam" id="PF00496"/>
    </source>
</evidence>
<dbReference type="EMBL" id="SNXE01000010">
    <property type="protein sequence ID" value="TDP05630.1"/>
    <property type="molecule type" value="Genomic_DNA"/>
</dbReference>
<dbReference type="InterPro" id="IPR030678">
    <property type="entry name" value="Peptide/Ni-bd"/>
</dbReference>
<name>A0A4R6MUH0_9BURK</name>
<sequence length="531" mass="59497">MIRLKTSCQSLFALSLLAAACLAQAQTLRWASQGDPQTMDPHSQNESMTNMINGQVYERLVKRDRNLNIVPGLATEWSQTGPMTWRFKLRPGVKFHDGSAFTADDVVYSINRAKEPTSQVAVYANALGTPKKIDDLTVEFQLSTPNPIFLQHLDSMWMMSKSWSEKNKATKPLDFKNKEEAFTSRNSNGTGPYILVTREPGVKTVYKRNPNWWGKFEGNVQEIVFTPISNDATRLAALVSGEIDFVLDPAPRDVPRLRNTQGVKIVDGPENRVVFIGMDQARDQLLYGKAPGDKNPFKDQRVRKALYQAIDVETMRTKLMNGLSVPTGGLTPSPLGSYNDPAIENRYPFDIAAARKLMADAGYADGFEVTLDCPNNRYINDEEICLALATMWAQLKVKVKVNAMPRVTYFPKLEKLDTSMYMLGWGGAITDAETTLTPVLRNRGEKGVGSYNYGNSRNDKFDQLAAQSSVEVDPKKREQLIKAALGEYKEQVHVIPLHRQMIPWAARSNVSVVHRADNWFEVAWVNIGAKP</sequence>
<evidence type="ECO:0000313" key="7">
    <source>
        <dbReference type="Proteomes" id="UP000295357"/>
    </source>
</evidence>
<feature type="signal peptide" evidence="4">
    <location>
        <begin position="1"/>
        <end position="25"/>
    </location>
</feature>
<dbReference type="OrthoDB" id="9801799at2"/>
<dbReference type="Pfam" id="PF00496">
    <property type="entry name" value="SBP_bac_5"/>
    <property type="match status" value="1"/>
</dbReference>
<dbReference type="GO" id="GO:0043190">
    <property type="term" value="C:ATP-binding cassette (ABC) transporter complex"/>
    <property type="evidence" value="ECO:0007669"/>
    <property type="project" value="InterPro"/>
</dbReference>
<dbReference type="GO" id="GO:1904680">
    <property type="term" value="F:peptide transmembrane transporter activity"/>
    <property type="evidence" value="ECO:0007669"/>
    <property type="project" value="TreeGrafter"/>
</dbReference>
<dbReference type="PIRSF" id="PIRSF002741">
    <property type="entry name" value="MppA"/>
    <property type="match status" value="1"/>
</dbReference>
<evidence type="ECO:0000256" key="3">
    <source>
        <dbReference type="ARBA" id="ARBA00022729"/>
    </source>
</evidence>
<comment type="caution">
    <text evidence="6">The sequence shown here is derived from an EMBL/GenBank/DDBJ whole genome shotgun (WGS) entry which is preliminary data.</text>
</comment>
<organism evidence="6 7">
    <name type="scientific">Roseateles asaccharophilus</name>
    <dbReference type="NCBI Taxonomy" id="582607"/>
    <lineage>
        <taxon>Bacteria</taxon>
        <taxon>Pseudomonadati</taxon>
        <taxon>Pseudomonadota</taxon>
        <taxon>Betaproteobacteria</taxon>
        <taxon>Burkholderiales</taxon>
        <taxon>Sphaerotilaceae</taxon>
        <taxon>Roseateles</taxon>
    </lineage>
</organism>
<protein>
    <submittedName>
        <fullName evidence="6">Peptide/nickel transport system substrate-binding protein</fullName>
    </submittedName>
</protein>
<evidence type="ECO:0000256" key="4">
    <source>
        <dbReference type="SAM" id="SignalP"/>
    </source>
</evidence>
<dbReference type="Proteomes" id="UP000295357">
    <property type="component" value="Unassembled WGS sequence"/>
</dbReference>
<dbReference type="Gene3D" id="3.40.190.10">
    <property type="entry name" value="Periplasmic binding protein-like II"/>
    <property type="match status" value="1"/>
</dbReference>
<reference evidence="6 7" key="1">
    <citation type="submission" date="2019-03" db="EMBL/GenBank/DDBJ databases">
        <title>Genomic Encyclopedia of Type Strains, Phase IV (KMG-IV): sequencing the most valuable type-strain genomes for metagenomic binning, comparative biology and taxonomic classification.</title>
        <authorList>
            <person name="Goeker M."/>
        </authorList>
    </citation>
    <scope>NUCLEOTIDE SEQUENCE [LARGE SCALE GENOMIC DNA]</scope>
    <source>
        <strain evidence="6 7">DSM 25082</strain>
    </source>
</reference>
<dbReference type="PANTHER" id="PTHR30290">
    <property type="entry name" value="PERIPLASMIC BINDING COMPONENT OF ABC TRANSPORTER"/>
    <property type="match status" value="1"/>
</dbReference>
<keyword evidence="7" id="KW-1185">Reference proteome</keyword>
<evidence type="ECO:0000256" key="2">
    <source>
        <dbReference type="ARBA" id="ARBA00022448"/>
    </source>
</evidence>